<evidence type="ECO:0000256" key="2">
    <source>
        <dbReference type="SAM" id="MobiDB-lite"/>
    </source>
</evidence>
<feature type="coiled-coil region" evidence="1">
    <location>
        <begin position="91"/>
        <end position="118"/>
    </location>
</feature>
<dbReference type="InterPro" id="IPR003646">
    <property type="entry name" value="SH3-like_bac-type"/>
</dbReference>
<organism evidence="5 6">
    <name type="scientific">Heliorestis acidaminivorans</name>
    <dbReference type="NCBI Taxonomy" id="553427"/>
    <lineage>
        <taxon>Bacteria</taxon>
        <taxon>Bacillati</taxon>
        <taxon>Bacillota</taxon>
        <taxon>Clostridia</taxon>
        <taxon>Eubacteriales</taxon>
        <taxon>Heliobacteriaceae</taxon>
        <taxon>Heliorestis</taxon>
    </lineage>
</organism>
<feature type="region of interest" description="Disordered" evidence="2">
    <location>
        <begin position="118"/>
        <end position="161"/>
    </location>
</feature>
<dbReference type="RefSeq" id="WP_151618515.1">
    <property type="nucleotide sequence ID" value="NZ_WBXO01000002.1"/>
</dbReference>
<dbReference type="SMART" id="SM00287">
    <property type="entry name" value="SH3b"/>
    <property type="match status" value="1"/>
</dbReference>
<keyword evidence="3" id="KW-0812">Transmembrane</keyword>
<keyword evidence="3" id="KW-0472">Membrane</keyword>
<proteinExistence type="predicted"/>
<evidence type="ECO:0000259" key="4">
    <source>
        <dbReference type="PROSITE" id="PS51781"/>
    </source>
</evidence>
<sequence length="226" mass="25089">MSDLRTKEENNERELDLGLTEEEQKVLFSETADKSSKRMRKWIKLTSFGLAFTISGFILGQMVIASAITPGSNADPLISRSYFNRILGEQTADLHNQIKGLNQRVEVLRQNVEESTGKKIDLPPMPVANGSTEPTVVPAPEPATPVNNPSRGAEEQNSQTGAVKPSVGVFLRYGPGVDYRPVTTLDQGVEFTILNVHDGVNKEKWYQVRLTDGRTGFIRQDLVSFR</sequence>
<evidence type="ECO:0000256" key="3">
    <source>
        <dbReference type="SAM" id="Phobius"/>
    </source>
</evidence>
<evidence type="ECO:0000313" key="5">
    <source>
        <dbReference type="EMBL" id="KAB2953646.1"/>
    </source>
</evidence>
<dbReference type="Pfam" id="PF08239">
    <property type="entry name" value="SH3_3"/>
    <property type="match status" value="1"/>
</dbReference>
<dbReference type="PROSITE" id="PS51781">
    <property type="entry name" value="SH3B"/>
    <property type="match status" value="1"/>
</dbReference>
<keyword evidence="1" id="KW-0175">Coiled coil</keyword>
<evidence type="ECO:0000256" key="1">
    <source>
        <dbReference type="SAM" id="Coils"/>
    </source>
</evidence>
<accession>A0A6I0EYR8</accession>
<keyword evidence="3" id="KW-1133">Transmembrane helix</keyword>
<protein>
    <submittedName>
        <fullName evidence="5">SH3 domain-containing protein</fullName>
    </submittedName>
</protein>
<dbReference type="AlphaFoldDB" id="A0A6I0EYR8"/>
<feature type="transmembrane region" description="Helical" evidence="3">
    <location>
        <begin position="45"/>
        <end position="68"/>
    </location>
</feature>
<feature type="domain" description="SH3b" evidence="4">
    <location>
        <begin position="158"/>
        <end position="226"/>
    </location>
</feature>
<name>A0A6I0EYR8_9FIRM</name>
<gene>
    <name evidence="5" type="ORF">F9B85_03225</name>
</gene>
<dbReference type="Proteomes" id="UP000468766">
    <property type="component" value="Unassembled WGS sequence"/>
</dbReference>
<dbReference type="OrthoDB" id="2081488at2"/>
<reference evidence="5 6" key="1">
    <citation type="submission" date="2019-10" db="EMBL/GenBank/DDBJ databases">
        <title>Whole-genome sequence of the extremophile Heliorestis acidaminivorans DSM 24790.</title>
        <authorList>
            <person name="Kyndt J.A."/>
            <person name="Meyer T.E."/>
        </authorList>
    </citation>
    <scope>NUCLEOTIDE SEQUENCE [LARGE SCALE GENOMIC DNA]</scope>
    <source>
        <strain evidence="5 6">DSM 24790</strain>
    </source>
</reference>
<dbReference type="EMBL" id="WBXO01000002">
    <property type="protein sequence ID" value="KAB2953646.1"/>
    <property type="molecule type" value="Genomic_DNA"/>
</dbReference>
<evidence type="ECO:0000313" key="6">
    <source>
        <dbReference type="Proteomes" id="UP000468766"/>
    </source>
</evidence>
<comment type="caution">
    <text evidence="5">The sequence shown here is derived from an EMBL/GenBank/DDBJ whole genome shotgun (WGS) entry which is preliminary data.</text>
</comment>
<dbReference type="Gene3D" id="2.30.30.40">
    <property type="entry name" value="SH3 Domains"/>
    <property type="match status" value="1"/>
</dbReference>
<keyword evidence="6" id="KW-1185">Reference proteome</keyword>